<sequence length="221" mass="25174">MAKSSQNFVPVKEVRDGIMILNDGSLRAVLMASSLNFALKSTDEQEAIISQFQNFLNSLEFSIQIFVQSRELDVRPYVALLEGQLENTFDDLMKIQINEYISFIKNFTESANIMSKNFFIIIPYSSAGFSGKDNPIRKVFGKRKDTLDVRQGKDGGFEERRSQLEQRMAVVEQGLIRTGVRVAKLETEEVIELLYKIFNPGEQEKPIPLSQMKNQHAAQPE</sequence>
<evidence type="ECO:0000259" key="1">
    <source>
        <dbReference type="Pfam" id="PF26593"/>
    </source>
</evidence>
<feature type="domain" description="TraC-like" evidence="1">
    <location>
        <begin position="22"/>
        <end position="106"/>
    </location>
</feature>
<gene>
    <name evidence="2" type="ORF">COU17_03665</name>
</gene>
<organism evidence="2 3">
    <name type="scientific">Candidatus Kaiserbacteria bacterium CG10_big_fil_rev_8_21_14_0_10_49_17</name>
    <dbReference type="NCBI Taxonomy" id="1974609"/>
    <lineage>
        <taxon>Bacteria</taxon>
        <taxon>Candidatus Kaiseribacteriota</taxon>
    </lineage>
</organism>
<dbReference type="EMBL" id="PFBJ01000020">
    <property type="protein sequence ID" value="PIT90862.1"/>
    <property type="molecule type" value="Genomic_DNA"/>
</dbReference>
<comment type="caution">
    <text evidence="2">The sequence shown here is derived from an EMBL/GenBank/DDBJ whole genome shotgun (WGS) entry which is preliminary data.</text>
</comment>
<dbReference type="InterPro" id="IPR058596">
    <property type="entry name" value="TraC-like_dom"/>
</dbReference>
<protein>
    <recommendedName>
        <fullName evidence="1">TraC-like domain-containing protein</fullName>
    </recommendedName>
</protein>
<accession>A0A2M6WDK9</accession>
<dbReference type="Proteomes" id="UP000228809">
    <property type="component" value="Unassembled WGS sequence"/>
</dbReference>
<proteinExistence type="predicted"/>
<reference evidence="3" key="1">
    <citation type="submission" date="2017-09" db="EMBL/GenBank/DDBJ databases">
        <title>Depth-based differentiation of microbial function through sediment-hosted aquifers and enrichment of novel symbionts in the deep terrestrial subsurface.</title>
        <authorList>
            <person name="Probst A.J."/>
            <person name="Ladd B."/>
            <person name="Jarett J.K."/>
            <person name="Geller-Mcgrath D.E."/>
            <person name="Sieber C.M.K."/>
            <person name="Emerson J.B."/>
            <person name="Anantharaman K."/>
            <person name="Thomas B.C."/>
            <person name="Malmstrom R."/>
            <person name="Stieglmeier M."/>
            <person name="Klingl A."/>
            <person name="Woyke T."/>
            <person name="Ryan C.M."/>
            <person name="Banfield J.F."/>
        </authorList>
    </citation>
    <scope>NUCLEOTIDE SEQUENCE [LARGE SCALE GENOMIC DNA]</scope>
</reference>
<dbReference type="Pfam" id="PF26593">
    <property type="entry name" value="TraC-like"/>
    <property type="match status" value="1"/>
</dbReference>
<name>A0A2M6WDK9_9BACT</name>
<evidence type="ECO:0000313" key="2">
    <source>
        <dbReference type="EMBL" id="PIT90862.1"/>
    </source>
</evidence>
<dbReference type="AlphaFoldDB" id="A0A2M6WDK9"/>
<evidence type="ECO:0000313" key="3">
    <source>
        <dbReference type="Proteomes" id="UP000228809"/>
    </source>
</evidence>